<dbReference type="Gene3D" id="3.40.50.720">
    <property type="entry name" value="NAD(P)-binding Rossmann-like Domain"/>
    <property type="match status" value="1"/>
</dbReference>
<dbReference type="InterPro" id="IPR052515">
    <property type="entry name" value="Gfo/Idh/MocA_Oxidoreductase"/>
</dbReference>
<dbReference type="PANTHER" id="PTHR43249">
    <property type="entry name" value="UDP-N-ACETYL-2-AMINO-2-DEOXY-D-GLUCURONATE OXIDASE"/>
    <property type="match status" value="1"/>
</dbReference>
<evidence type="ECO:0008006" key="5">
    <source>
        <dbReference type="Google" id="ProtNLM"/>
    </source>
</evidence>
<dbReference type="AlphaFoldDB" id="A0A1G2IKE4"/>
<name>A0A1G2IKE4_9BACT</name>
<evidence type="ECO:0000313" key="3">
    <source>
        <dbReference type="EMBL" id="OGZ75256.1"/>
    </source>
</evidence>
<accession>A0A1G2IKE4</accession>
<dbReference type="InterPro" id="IPR055170">
    <property type="entry name" value="GFO_IDH_MocA-like_dom"/>
</dbReference>
<evidence type="ECO:0000259" key="2">
    <source>
        <dbReference type="Pfam" id="PF22725"/>
    </source>
</evidence>
<dbReference type="Pfam" id="PF01408">
    <property type="entry name" value="GFO_IDH_MocA"/>
    <property type="match status" value="1"/>
</dbReference>
<organism evidence="3 4">
    <name type="scientific">Candidatus Staskawiczbacteria bacterium RIFCSPLOWO2_12_FULL_37_15</name>
    <dbReference type="NCBI Taxonomy" id="1802218"/>
    <lineage>
        <taxon>Bacteria</taxon>
        <taxon>Candidatus Staskawicziibacteriota</taxon>
    </lineage>
</organism>
<evidence type="ECO:0000313" key="4">
    <source>
        <dbReference type="Proteomes" id="UP000178632"/>
    </source>
</evidence>
<protein>
    <recommendedName>
        <fullName evidence="5">Gfo/Idh/MocA-like oxidoreductase N-terminal domain-containing protein</fullName>
    </recommendedName>
</protein>
<dbReference type="InterPro" id="IPR000683">
    <property type="entry name" value="Gfo/Idh/MocA-like_OxRdtase_N"/>
</dbReference>
<dbReference type="PANTHER" id="PTHR43249:SF1">
    <property type="entry name" value="D-GLUCOSIDE 3-DEHYDROGENASE"/>
    <property type="match status" value="1"/>
</dbReference>
<proteinExistence type="predicted"/>
<dbReference type="Proteomes" id="UP000178632">
    <property type="component" value="Unassembled WGS sequence"/>
</dbReference>
<comment type="caution">
    <text evidence="3">The sequence shown here is derived from an EMBL/GenBank/DDBJ whole genome shotgun (WGS) entry which is preliminary data.</text>
</comment>
<feature type="domain" description="Gfo/Idh/MocA-like oxidoreductase N-terminal" evidence="1">
    <location>
        <begin position="7"/>
        <end position="137"/>
    </location>
</feature>
<dbReference type="SUPFAM" id="SSF51735">
    <property type="entry name" value="NAD(P)-binding Rossmann-fold domains"/>
    <property type="match status" value="1"/>
</dbReference>
<sequence length="333" mass="37494">MKKKYTAAVIGCGRVGAEEWNYSKDVQPETHAASYKNNARINLAGLADINREKLKNAGKYFPEVALFNSAEDMFLKIKPDIVSIATNSDTHASLVKLAAKYKIPAILCEKPIAESVKQAEGMIKKCKESKSMLFINHQRRFDPLLQRWQKKIKNGLIGNIIQVNCYYYNGLLNSGTHVIDLLRFFLGEVDWVKGFVNTQTSWKKNDDNIDGLIKFKNGTLATLQTLPKNYGLSDFHFYGERGYFAVKNLGYEIEYRKVIENKCCKGFYQLSENAEIEGKPRSLASSAVSHMVSCLDGKMNPVSMGEDGLAALRVIFALRESAKKQGKIIRIKI</sequence>
<dbReference type="SUPFAM" id="SSF55347">
    <property type="entry name" value="Glyceraldehyde-3-phosphate dehydrogenase-like, C-terminal domain"/>
    <property type="match status" value="1"/>
</dbReference>
<dbReference type="InterPro" id="IPR036291">
    <property type="entry name" value="NAD(P)-bd_dom_sf"/>
</dbReference>
<dbReference type="Pfam" id="PF22725">
    <property type="entry name" value="GFO_IDH_MocA_C3"/>
    <property type="match status" value="1"/>
</dbReference>
<gene>
    <name evidence="3" type="ORF">A3G45_03255</name>
</gene>
<reference evidence="3 4" key="1">
    <citation type="journal article" date="2016" name="Nat. Commun.">
        <title>Thousands of microbial genomes shed light on interconnected biogeochemical processes in an aquifer system.</title>
        <authorList>
            <person name="Anantharaman K."/>
            <person name="Brown C.T."/>
            <person name="Hug L.A."/>
            <person name="Sharon I."/>
            <person name="Castelle C.J."/>
            <person name="Probst A.J."/>
            <person name="Thomas B.C."/>
            <person name="Singh A."/>
            <person name="Wilkins M.J."/>
            <person name="Karaoz U."/>
            <person name="Brodie E.L."/>
            <person name="Williams K.H."/>
            <person name="Hubbard S.S."/>
            <person name="Banfield J.F."/>
        </authorList>
    </citation>
    <scope>NUCLEOTIDE SEQUENCE [LARGE SCALE GENOMIC DNA]</scope>
</reference>
<dbReference type="GO" id="GO:0000166">
    <property type="term" value="F:nucleotide binding"/>
    <property type="evidence" value="ECO:0007669"/>
    <property type="project" value="InterPro"/>
</dbReference>
<evidence type="ECO:0000259" key="1">
    <source>
        <dbReference type="Pfam" id="PF01408"/>
    </source>
</evidence>
<feature type="domain" description="GFO/IDH/MocA-like oxidoreductase" evidence="2">
    <location>
        <begin position="171"/>
        <end position="244"/>
    </location>
</feature>
<dbReference type="EMBL" id="MHPE01000053">
    <property type="protein sequence ID" value="OGZ75256.1"/>
    <property type="molecule type" value="Genomic_DNA"/>
</dbReference>
<dbReference type="Gene3D" id="3.30.360.10">
    <property type="entry name" value="Dihydrodipicolinate Reductase, domain 2"/>
    <property type="match status" value="1"/>
</dbReference>